<dbReference type="Gene3D" id="1.25.10.10">
    <property type="entry name" value="Leucine-rich Repeat Variant"/>
    <property type="match status" value="1"/>
</dbReference>
<feature type="repeat" description="Pumilio" evidence="2">
    <location>
        <begin position="838"/>
        <end position="875"/>
    </location>
</feature>
<name>A0ABD3M0Z2_9STRA</name>
<reference evidence="5 6" key="1">
    <citation type="submission" date="2024-10" db="EMBL/GenBank/DDBJ databases">
        <title>Updated reference genomes for cyclostephanoid diatoms.</title>
        <authorList>
            <person name="Roberts W.R."/>
            <person name="Alverson A.J."/>
        </authorList>
    </citation>
    <scope>NUCLEOTIDE SEQUENCE [LARGE SCALE GENOMIC DNA]</scope>
    <source>
        <strain evidence="5 6">AJA232-27</strain>
    </source>
</reference>
<feature type="compositionally biased region" description="Low complexity" evidence="3">
    <location>
        <begin position="252"/>
        <end position="285"/>
    </location>
</feature>
<feature type="region of interest" description="Disordered" evidence="3">
    <location>
        <begin position="12"/>
        <end position="63"/>
    </location>
</feature>
<evidence type="ECO:0000256" key="2">
    <source>
        <dbReference type="PROSITE-ProRule" id="PRU00317"/>
    </source>
</evidence>
<feature type="repeat" description="Pumilio" evidence="2">
    <location>
        <begin position="676"/>
        <end position="711"/>
    </location>
</feature>
<feature type="compositionally biased region" description="Low complexity" evidence="3">
    <location>
        <begin position="519"/>
        <end position="535"/>
    </location>
</feature>
<dbReference type="PROSITE" id="PS50302">
    <property type="entry name" value="PUM"/>
    <property type="match status" value="7"/>
</dbReference>
<accession>A0ABD3M0Z2</accession>
<evidence type="ECO:0000259" key="4">
    <source>
        <dbReference type="PROSITE" id="PS50303"/>
    </source>
</evidence>
<dbReference type="PANTHER" id="PTHR12537:SF12">
    <property type="entry name" value="MATERNAL PROTEIN PUMILIO"/>
    <property type="match status" value="1"/>
</dbReference>
<dbReference type="InterPro" id="IPR033133">
    <property type="entry name" value="PUM-HD"/>
</dbReference>
<dbReference type="PANTHER" id="PTHR12537">
    <property type="entry name" value="RNA BINDING PROTEIN PUMILIO-RELATED"/>
    <property type="match status" value="1"/>
</dbReference>
<dbReference type="Pfam" id="PF00806">
    <property type="entry name" value="PUF"/>
    <property type="match status" value="8"/>
</dbReference>
<evidence type="ECO:0000313" key="6">
    <source>
        <dbReference type="Proteomes" id="UP001530293"/>
    </source>
</evidence>
<keyword evidence="1" id="KW-0677">Repeat</keyword>
<dbReference type="PROSITE" id="PS50303">
    <property type="entry name" value="PUM_HD"/>
    <property type="match status" value="1"/>
</dbReference>
<protein>
    <recommendedName>
        <fullName evidence="4">PUM-HD domain-containing protein</fullName>
    </recommendedName>
</protein>
<feature type="region of interest" description="Disordered" evidence="3">
    <location>
        <begin position="148"/>
        <end position="169"/>
    </location>
</feature>
<evidence type="ECO:0000256" key="3">
    <source>
        <dbReference type="SAM" id="MobiDB-lite"/>
    </source>
</evidence>
<dbReference type="SUPFAM" id="SSF48371">
    <property type="entry name" value="ARM repeat"/>
    <property type="match status" value="1"/>
</dbReference>
<feature type="region of interest" description="Disordered" evidence="3">
    <location>
        <begin position="335"/>
        <end position="357"/>
    </location>
</feature>
<evidence type="ECO:0000313" key="5">
    <source>
        <dbReference type="EMBL" id="KAL3757262.1"/>
    </source>
</evidence>
<comment type="caution">
    <text evidence="5">The sequence shown here is derived from an EMBL/GenBank/DDBJ whole genome shotgun (WGS) entry which is preliminary data.</text>
</comment>
<dbReference type="CDD" id="cd07920">
    <property type="entry name" value="Pumilio"/>
    <property type="match status" value="1"/>
</dbReference>
<dbReference type="AlphaFoldDB" id="A0ABD3M0Z2"/>
<feature type="repeat" description="Pumilio" evidence="2">
    <location>
        <begin position="640"/>
        <end position="675"/>
    </location>
</feature>
<sequence length="952" mass="104169">MNSNHLLDIITTDGGGAGANGMPSNSASSPSLHRNNINFTDDGGDGGMHDILSSHPPPPRPSLQDNSDITAKFFGLNLGRSQTAAPETWEYGKQLPSSTKSATALSSTNIESENGIFGSDHHHRRAFFDIEDDEDDRESFMRLGTRRPASTGVIGRPNNGDANQDTNSRDVNSILETLGITSLEPSPDKNLRIDTADFSGGMDVPESMVKGGHIPSTRSIMEHIQERNGDSTEEPSYFQSGEGEVSSRNLFSYQGSGSSQIGSPYGTANQQQQQQPQQYHRQLQQSGPSNQGGGYSGQHFHSNQYAPQEQSLPIHQARHQDSSPYNFQQQQVYYHHQEQASPQAHHPPEYRSQHPGNINLMQGTVLQMNAGQQQTVYHINSPTGAPFGFDYQSAQQQQLGSVPANHILSPHHQQISGNSTQMHGQPQYISIVPIQAVTAHSIGGGTPVHHSGQPTYAYVQYGDGTMAITSPSTLVAGGGGGGGAPATTFVMSPNGPIAVSSSTPQGTLPVNVFNFSGHHVTSPSSSSSGLRSPTRLGGGNHLKSPDRSILSQGRSAKKNLLSTPRGGKRVDKNATTPSKLGPEASYLLNEIRAAKSRNMWTIHDIRGHVVEFCIDQNGSRFIQQRLEVAEDDEKNAVMEEVIPAMKELQNDVFGNYVVQKLFEFGTDSMKKELKAALTGNMVLLSLQMHGCRVVQKALESLDYDDLTELLQELDTCVLTCIQDQNGNHVMQKIIEVMSMKANQVEGMSGDLNLSNSIAMRIQFIVNDVLANARSLCCHPYGCRVLQRMLEHCVPFQKSATLDEIRHCHKALLDDQYGNYVIQHVLQYGRESDRDSLLKIVVQNDLLKLSRQKFASNVVEKLLKYGNSNQRNAIVREMLKVVNDGGASQEGVGSSVLLLMVRDAYANYVVQTAIDVVPEGNEKRMMLDELKAHEVQLRNYTFAKHIVAKLPVP</sequence>
<dbReference type="SMART" id="SM00025">
    <property type="entry name" value="Pumilio"/>
    <property type="match status" value="8"/>
</dbReference>
<feature type="compositionally biased region" description="Polar residues" evidence="3">
    <location>
        <begin position="160"/>
        <end position="169"/>
    </location>
</feature>
<feature type="repeat" description="Pumilio" evidence="2">
    <location>
        <begin position="604"/>
        <end position="639"/>
    </location>
</feature>
<feature type="compositionally biased region" description="Polar residues" evidence="3">
    <location>
        <begin position="22"/>
        <end position="39"/>
    </location>
</feature>
<dbReference type="InterPro" id="IPR011989">
    <property type="entry name" value="ARM-like"/>
</dbReference>
<feature type="repeat" description="Pumilio" evidence="2">
    <location>
        <begin position="767"/>
        <end position="802"/>
    </location>
</feature>
<dbReference type="EMBL" id="JALLBG020000268">
    <property type="protein sequence ID" value="KAL3757262.1"/>
    <property type="molecule type" value="Genomic_DNA"/>
</dbReference>
<dbReference type="InterPro" id="IPR001313">
    <property type="entry name" value="Pumilio_RNA-bd_rpt"/>
</dbReference>
<proteinExistence type="predicted"/>
<dbReference type="InterPro" id="IPR016024">
    <property type="entry name" value="ARM-type_fold"/>
</dbReference>
<feature type="region of interest" description="Disordered" evidence="3">
    <location>
        <begin position="226"/>
        <end position="302"/>
    </location>
</feature>
<dbReference type="InterPro" id="IPR033712">
    <property type="entry name" value="Pumilio_RNA-bd"/>
</dbReference>
<feature type="repeat" description="Pumilio" evidence="2">
    <location>
        <begin position="803"/>
        <end position="837"/>
    </location>
</feature>
<gene>
    <name evidence="5" type="ORF">ACHAWU_008423</name>
</gene>
<keyword evidence="6" id="KW-1185">Reference proteome</keyword>
<organism evidence="5 6">
    <name type="scientific">Discostella pseudostelligera</name>
    <dbReference type="NCBI Taxonomy" id="259834"/>
    <lineage>
        <taxon>Eukaryota</taxon>
        <taxon>Sar</taxon>
        <taxon>Stramenopiles</taxon>
        <taxon>Ochrophyta</taxon>
        <taxon>Bacillariophyta</taxon>
        <taxon>Coscinodiscophyceae</taxon>
        <taxon>Thalassiosirophycidae</taxon>
        <taxon>Stephanodiscales</taxon>
        <taxon>Stephanodiscaceae</taxon>
        <taxon>Discostella</taxon>
    </lineage>
</organism>
<feature type="domain" description="PUM-HD" evidence="4">
    <location>
        <begin position="583"/>
        <end position="952"/>
    </location>
</feature>
<feature type="region of interest" description="Disordered" evidence="3">
    <location>
        <begin position="519"/>
        <end position="578"/>
    </location>
</feature>
<evidence type="ECO:0000256" key="1">
    <source>
        <dbReference type="ARBA" id="ARBA00022737"/>
    </source>
</evidence>
<feature type="repeat" description="Pumilio" evidence="2">
    <location>
        <begin position="890"/>
        <end position="927"/>
    </location>
</feature>
<dbReference type="Proteomes" id="UP001530293">
    <property type="component" value="Unassembled WGS sequence"/>
</dbReference>